<dbReference type="InterPro" id="IPR036047">
    <property type="entry name" value="F-box-like_dom_sf"/>
</dbReference>
<dbReference type="InterPro" id="IPR001810">
    <property type="entry name" value="F-box_dom"/>
</dbReference>
<dbReference type="VEuPathDB" id="FungiDB:AAP_00133"/>
<dbReference type="SUPFAM" id="SSF50978">
    <property type="entry name" value="WD40 repeat-like"/>
    <property type="match status" value="1"/>
</dbReference>
<evidence type="ECO:0000313" key="4">
    <source>
        <dbReference type="Proteomes" id="UP000242877"/>
    </source>
</evidence>
<dbReference type="InterPro" id="IPR015943">
    <property type="entry name" value="WD40/YVTN_repeat-like_dom_sf"/>
</dbReference>
<dbReference type="PROSITE" id="PS50181">
    <property type="entry name" value="FBOX"/>
    <property type="match status" value="1"/>
</dbReference>
<dbReference type="Proteomes" id="UP000242877">
    <property type="component" value="Unassembled WGS sequence"/>
</dbReference>
<dbReference type="EMBL" id="AZGZ01000001">
    <property type="protein sequence ID" value="KZZ97872.1"/>
    <property type="molecule type" value="Genomic_DNA"/>
</dbReference>
<dbReference type="SUPFAM" id="SSF81383">
    <property type="entry name" value="F-box domain"/>
    <property type="match status" value="1"/>
</dbReference>
<sequence>MERLPPEIVYDIAGHVHSASDLCHLAQTSRRMHEVISTDNYRSFQSFLRSHYPTATVPPIWKDAVHALLSRENAFELRAIQARMLKVPPHIHHGGSNKGARRNDRPTLGFRPPIDSYEIWRSGSWNDRKEVMAYGAGADLVLRIKNNEHVQSKGTEWEPWHLEKDEAAWILHGSPEMANSLDDITGVHLLPQRDTTAAFEEVIFARRRGCVQRVILDPSQEAVVKKEYDTGMTSFVEKTDIDKTAQNVLSVTMDKGPILLFNVNDGRDLPEPFARIDPIHGDGSSRALPSRLLNDQSIVVWSHRRNREINLFNITEGEVREVCSFACGEERKNVFDIAGMDPYWGGHHFLSGWQDGSVKLHDTRIPHKWVGSFEDNIRFDPVYCMQPIGTTHFLAGIGSEGIIQLYDLRQPKSAISEAQVPSQANESTFLTDPFIQSTPPPRKDGFAMFVAPPTGRPNDRTQSRYRGPIYSFSLPSPSSASVWVGMESKICRLDFVSSHDLAGPSSDWHSANCQINPHKWNRKGPYPDLIHFNLTGYENKDAGRTPSWWEAHVQAGGAMRHQPPPLTQPAYRRQMDFHIGMKQARMYRSAAEKNSRNGGSGWIKRREWMWKDVAEQARNEEELDSLNGAALRSLQISA</sequence>
<reference evidence="3 4" key="1">
    <citation type="journal article" date="2016" name="Genome Biol. Evol.">
        <title>Divergent and convergent evolution of fungal pathogenicity.</title>
        <authorList>
            <person name="Shang Y."/>
            <person name="Xiao G."/>
            <person name="Zheng P."/>
            <person name="Cen K."/>
            <person name="Zhan S."/>
            <person name="Wang C."/>
        </authorList>
    </citation>
    <scope>NUCLEOTIDE SEQUENCE [LARGE SCALE GENOMIC DNA]</scope>
    <source>
        <strain evidence="3 4">ARSEF 7405</strain>
    </source>
</reference>
<protein>
    <submittedName>
        <fullName evidence="3">F-box domain-containing protein</fullName>
    </submittedName>
</protein>
<dbReference type="InterPro" id="IPR036322">
    <property type="entry name" value="WD40_repeat_dom_sf"/>
</dbReference>
<proteinExistence type="predicted"/>
<dbReference type="AlphaFoldDB" id="A0A162ISQ6"/>
<feature type="domain" description="F-box" evidence="2">
    <location>
        <begin position="1"/>
        <end position="47"/>
    </location>
</feature>
<dbReference type="OrthoDB" id="1259151at2759"/>
<name>A0A162ISQ6_9EURO</name>
<keyword evidence="4" id="KW-1185">Reference proteome</keyword>
<organism evidence="3 4">
    <name type="scientific">Ascosphaera apis ARSEF 7405</name>
    <dbReference type="NCBI Taxonomy" id="392613"/>
    <lineage>
        <taxon>Eukaryota</taxon>
        <taxon>Fungi</taxon>
        <taxon>Dikarya</taxon>
        <taxon>Ascomycota</taxon>
        <taxon>Pezizomycotina</taxon>
        <taxon>Eurotiomycetes</taxon>
        <taxon>Eurotiomycetidae</taxon>
        <taxon>Onygenales</taxon>
        <taxon>Ascosphaeraceae</taxon>
        <taxon>Ascosphaera</taxon>
    </lineage>
</organism>
<evidence type="ECO:0000313" key="3">
    <source>
        <dbReference type="EMBL" id="KZZ97872.1"/>
    </source>
</evidence>
<feature type="region of interest" description="Disordered" evidence="1">
    <location>
        <begin position="88"/>
        <end position="107"/>
    </location>
</feature>
<comment type="caution">
    <text evidence="3">The sequence shown here is derived from an EMBL/GenBank/DDBJ whole genome shotgun (WGS) entry which is preliminary data.</text>
</comment>
<dbReference type="CDD" id="cd09917">
    <property type="entry name" value="F-box_SF"/>
    <property type="match status" value="1"/>
</dbReference>
<dbReference type="Pfam" id="PF12937">
    <property type="entry name" value="F-box-like"/>
    <property type="match status" value="1"/>
</dbReference>
<dbReference type="Gene3D" id="2.130.10.10">
    <property type="entry name" value="YVTN repeat-like/Quinoprotein amine dehydrogenase"/>
    <property type="match status" value="1"/>
</dbReference>
<accession>A0A162ISQ6</accession>
<gene>
    <name evidence="3" type="ORF">AAP_00133</name>
</gene>
<evidence type="ECO:0000256" key="1">
    <source>
        <dbReference type="SAM" id="MobiDB-lite"/>
    </source>
</evidence>
<evidence type="ECO:0000259" key="2">
    <source>
        <dbReference type="PROSITE" id="PS50181"/>
    </source>
</evidence>